<comment type="similarity">
    <text evidence="1">Belongs to the CdaR family.</text>
</comment>
<dbReference type="AlphaFoldDB" id="A0A1Y2MKB8"/>
<dbReference type="Proteomes" id="UP000194360">
    <property type="component" value="Unassembled WGS sequence"/>
</dbReference>
<dbReference type="OrthoDB" id="4571023at2"/>
<dbReference type="PANTHER" id="PTHR33744">
    <property type="entry name" value="CARBOHYDRATE DIACID REGULATOR"/>
    <property type="match status" value="1"/>
</dbReference>
<dbReference type="Pfam" id="PF13556">
    <property type="entry name" value="HTH_30"/>
    <property type="match status" value="1"/>
</dbReference>
<gene>
    <name evidence="5" type="ORF">BG845_05937</name>
</gene>
<dbReference type="STRING" id="2074.BG845_05937"/>
<name>A0A1Y2MKB8_PSEAH</name>
<comment type="caution">
    <text evidence="5">The sequence shown here is derived from an EMBL/GenBank/DDBJ whole genome shotgun (WGS) entry which is preliminary data.</text>
</comment>
<dbReference type="Pfam" id="PF14361">
    <property type="entry name" value="RsbRD_N"/>
    <property type="match status" value="1"/>
</dbReference>
<evidence type="ECO:0000259" key="2">
    <source>
        <dbReference type="Pfam" id="PF13556"/>
    </source>
</evidence>
<dbReference type="InterPro" id="IPR025751">
    <property type="entry name" value="RsbRD_N_dom"/>
</dbReference>
<dbReference type="Gene3D" id="1.10.10.2840">
    <property type="entry name" value="PucR C-terminal helix-turn-helix domain"/>
    <property type="match status" value="1"/>
</dbReference>
<keyword evidence="6" id="KW-1185">Reference proteome</keyword>
<dbReference type="RefSeq" id="WP_125911353.1">
    <property type="nucleotide sequence ID" value="NZ_AP018920.1"/>
</dbReference>
<feature type="domain" description="CdaR GGDEF-like" evidence="4">
    <location>
        <begin position="164"/>
        <end position="277"/>
    </location>
</feature>
<reference evidence="5 6" key="1">
    <citation type="submission" date="2016-09" db="EMBL/GenBank/DDBJ databases">
        <title>Pseudonocardia autotrophica DSM535, a candidate organism with high potential of specific P450 cytochromes.</title>
        <authorList>
            <person name="Grumaz C."/>
            <person name="Vainshtein Y."/>
            <person name="Kirstahler P."/>
            <person name="Sohn K."/>
        </authorList>
    </citation>
    <scope>NUCLEOTIDE SEQUENCE [LARGE SCALE GENOMIC DNA]</scope>
    <source>
        <strain evidence="5 6">DSM 535</strain>
    </source>
</reference>
<proteinExistence type="inferred from homology"/>
<dbReference type="InterPro" id="IPR051448">
    <property type="entry name" value="CdaR-like_regulators"/>
</dbReference>
<evidence type="ECO:0000313" key="6">
    <source>
        <dbReference type="Proteomes" id="UP000194360"/>
    </source>
</evidence>
<sequence>MTTSQQDPAGDFESIGRYVTRTICDENVDYSVLDTSVLADVVETNVHNARIYTHAILDRRKPTSDDLAALAAAARRRVHQGVTLEAMLRAYRIGARAMWADLSTRRPDIDQSVLTDWTLRYIDWVSSEAERAYLRERDQLVDSRHETIRLLISRLIEDDFPSPRDRDDAARTLGLDSSAPHVAVLIGPTGGSGGSVDELLQAVQQEIRRAVPGAVAVLLRRGTVVVVPGTGTTGIEQAVRRCVTRVTDRAGIISAGVGRPATSLAGLGTAVHEAERAKALGEILQPDGWVHRYEEMSFFDLFRHGDPVDSFVETVLGDHLDGAESTGRIDVIRTLYVYFTVGMNRRVAASRLGIHPNTLDYRLRQASKTAGVDLTSSENSFRYQLAVRLLPICSSSSRLYDRIGPAGTRLTDDRTRTAERT</sequence>
<evidence type="ECO:0000259" key="3">
    <source>
        <dbReference type="Pfam" id="PF14361"/>
    </source>
</evidence>
<dbReference type="Pfam" id="PF17853">
    <property type="entry name" value="GGDEF_2"/>
    <property type="match status" value="1"/>
</dbReference>
<dbReference type="InterPro" id="IPR042070">
    <property type="entry name" value="PucR_C-HTH_sf"/>
</dbReference>
<feature type="domain" description="PucR C-terminal helix-turn-helix" evidence="2">
    <location>
        <begin position="332"/>
        <end position="389"/>
    </location>
</feature>
<organism evidence="5 6">
    <name type="scientific">Pseudonocardia autotrophica</name>
    <name type="common">Amycolata autotrophica</name>
    <name type="synonym">Nocardia autotrophica</name>
    <dbReference type="NCBI Taxonomy" id="2074"/>
    <lineage>
        <taxon>Bacteria</taxon>
        <taxon>Bacillati</taxon>
        <taxon>Actinomycetota</taxon>
        <taxon>Actinomycetes</taxon>
        <taxon>Pseudonocardiales</taxon>
        <taxon>Pseudonocardiaceae</taxon>
        <taxon>Pseudonocardia</taxon>
    </lineage>
</organism>
<evidence type="ECO:0000256" key="1">
    <source>
        <dbReference type="ARBA" id="ARBA00006754"/>
    </source>
</evidence>
<dbReference type="InterPro" id="IPR025736">
    <property type="entry name" value="PucR_C-HTH_dom"/>
</dbReference>
<dbReference type="EMBL" id="MIGB01000049">
    <property type="protein sequence ID" value="OSY35602.1"/>
    <property type="molecule type" value="Genomic_DNA"/>
</dbReference>
<accession>A0A1Y2MKB8</accession>
<evidence type="ECO:0000259" key="4">
    <source>
        <dbReference type="Pfam" id="PF17853"/>
    </source>
</evidence>
<protein>
    <submittedName>
        <fullName evidence="5">Carbohydrate diacid transcriptional activator CdaR</fullName>
    </submittedName>
</protein>
<dbReference type="InterPro" id="IPR041522">
    <property type="entry name" value="CdaR_GGDEF"/>
</dbReference>
<dbReference type="PANTHER" id="PTHR33744:SF7">
    <property type="entry name" value="PUCR FAMILY TRANSCRIPTIONAL REGULATOR"/>
    <property type="match status" value="1"/>
</dbReference>
<feature type="domain" description="RsbT co-antagonist protein RsbRD N-terminal" evidence="3">
    <location>
        <begin position="19"/>
        <end position="146"/>
    </location>
</feature>
<evidence type="ECO:0000313" key="5">
    <source>
        <dbReference type="EMBL" id="OSY35602.1"/>
    </source>
</evidence>